<feature type="transmembrane region" description="Helical" evidence="1">
    <location>
        <begin position="119"/>
        <end position="152"/>
    </location>
</feature>
<evidence type="ECO:0000313" key="2">
    <source>
        <dbReference type="EMBL" id="KRT36322.1"/>
    </source>
</evidence>
<dbReference type="AlphaFoldDB" id="A0A0T5XDH7"/>
<dbReference type="EMBL" id="ACJX03000001">
    <property type="protein sequence ID" value="KRT36322.1"/>
    <property type="molecule type" value="Genomic_DNA"/>
</dbReference>
<evidence type="ECO:0000313" key="3">
    <source>
        <dbReference type="Proteomes" id="UP000005273"/>
    </source>
</evidence>
<feature type="transmembrane region" description="Helical" evidence="1">
    <location>
        <begin position="72"/>
        <end position="99"/>
    </location>
</feature>
<protein>
    <submittedName>
        <fullName evidence="2">AbgT transporter family protein</fullName>
    </submittedName>
</protein>
<dbReference type="OrthoDB" id="3314392at2"/>
<name>A0A0T5XDH7_9BACT</name>
<dbReference type="Proteomes" id="UP000005273">
    <property type="component" value="Unassembled WGS sequence"/>
</dbReference>
<dbReference type="STRING" id="592015.HMPREF1705_03599"/>
<feature type="transmembrane region" description="Helical" evidence="1">
    <location>
        <begin position="474"/>
        <end position="495"/>
    </location>
</feature>
<feature type="transmembrane region" description="Helical" evidence="1">
    <location>
        <begin position="444"/>
        <end position="462"/>
    </location>
</feature>
<evidence type="ECO:0000256" key="1">
    <source>
        <dbReference type="SAM" id="Phobius"/>
    </source>
</evidence>
<keyword evidence="1" id="KW-1133">Transmembrane helix</keyword>
<organism evidence="2 3">
    <name type="scientific">Acetomicrobium hydrogeniformans ATCC BAA-1850</name>
    <dbReference type="NCBI Taxonomy" id="592015"/>
    <lineage>
        <taxon>Bacteria</taxon>
        <taxon>Thermotogati</taxon>
        <taxon>Synergistota</taxon>
        <taxon>Synergistia</taxon>
        <taxon>Synergistales</taxon>
        <taxon>Acetomicrobiaceae</taxon>
        <taxon>Acetomicrobium</taxon>
    </lineage>
</organism>
<feature type="transmembrane region" description="Helical" evidence="1">
    <location>
        <begin position="159"/>
        <end position="188"/>
    </location>
</feature>
<feature type="transmembrane region" description="Helical" evidence="1">
    <location>
        <begin position="26"/>
        <end position="51"/>
    </location>
</feature>
<feature type="transmembrane region" description="Helical" evidence="1">
    <location>
        <begin position="208"/>
        <end position="227"/>
    </location>
</feature>
<dbReference type="PANTHER" id="PTHR30282">
    <property type="entry name" value="P-AMINOBENZOYL GLUTAMATE TRANSPORTER"/>
    <property type="match status" value="1"/>
</dbReference>
<accession>A0A0T5XDH7</accession>
<reference evidence="3" key="1">
    <citation type="submission" date="2012-09" db="EMBL/GenBank/DDBJ databases">
        <authorList>
            <person name="Weinstock G."/>
            <person name="Sodergren E."/>
            <person name="Clifton S."/>
            <person name="Fulton L."/>
            <person name="Fulton B."/>
            <person name="Courtney L."/>
            <person name="Fronick C."/>
            <person name="Harrison M."/>
            <person name="Strong C."/>
            <person name="Farmer C."/>
            <person name="Delehaunty K."/>
            <person name="Markovic C."/>
            <person name="Hall O."/>
            <person name="Minx P."/>
            <person name="Tomlinson C."/>
            <person name="Mitreva M."/>
            <person name="Nelson J."/>
            <person name="Hou S."/>
            <person name="Wollam A."/>
            <person name="Pepin K.H."/>
            <person name="Johnson M."/>
            <person name="Bhonagiri V."/>
            <person name="Nash W.E."/>
            <person name="Suruliraj S."/>
            <person name="Warren W."/>
            <person name="Chinwalla A."/>
            <person name="Mardis E.R."/>
            <person name="Wilson R.K."/>
        </authorList>
    </citation>
    <scope>NUCLEOTIDE SEQUENCE [LARGE SCALE GENOMIC DNA]</scope>
    <source>
        <strain evidence="3">OS1</strain>
    </source>
</reference>
<dbReference type="PANTHER" id="PTHR30282:SF0">
    <property type="entry name" value="P-AMINOBENZOYL-GLUTAMATE TRANSPORT PROTEIN"/>
    <property type="match status" value="1"/>
</dbReference>
<feature type="transmembrane region" description="Helical" evidence="1">
    <location>
        <begin position="267"/>
        <end position="287"/>
    </location>
</feature>
<dbReference type="GO" id="GO:1902604">
    <property type="term" value="P:p-aminobenzoyl-glutamate transmembrane transport"/>
    <property type="evidence" value="ECO:0007669"/>
    <property type="project" value="InterPro"/>
</dbReference>
<feature type="transmembrane region" description="Helical" evidence="1">
    <location>
        <begin position="340"/>
        <end position="360"/>
    </location>
</feature>
<dbReference type="RefSeq" id="WP_057940979.1">
    <property type="nucleotide sequence ID" value="NZ_ACJX03000001.1"/>
</dbReference>
<sequence>MAKSENGILSRFVGWIERVGNKLPHIFWIFLFFWLLVIVLSGVLAGISAVAPGSNEKVEIISLLNRKGLDWILSNMVGNFTKFPPLGLVLVMMMAAGFAERAGFIPAIMKTLTTVPDKLMIPAIFIIGMCSNLASDAGTVIIPPLTAALFYARKKDPIFGLILGYVAAASGFTANLFIAGTDVLLAGITSTSARIADPSYNVYPTANYFFMIASVFVVTIVGTVFTIKFAMPRLARWDPEYEHAQVPHEYLTPLTERELSSMKKAGLAAFGFFLLMFLLTLIPGGPLRDPVKNTIVPSIFLRGMIPILFVFFVIAGWVYGKNVGTVKKPTDMINYMVESMKTMASYIVVMLPIANFTYTFTHTNMASILAIKLAHILEVANFTGVGLFVSIVIISTFVNLFLSSGSTKWAFLAPVIVPMMYYLGYTPEWTQLLYRIGDSSTNSFTPLFTYFPIILGFASVYKKDVGVGTIISRTFIYSLLFLVTWTAMILVWFYLGLPLGPGAPIRL</sequence>
<comment type="caution">
    <text evidence="2">The sequence shown here is derived from an EMBL/GenBank/DDBJ whole genome shotgun (WGS) entry which is preliminary data.</text>
</comment>
<feature type="transmembrane region" description="Helical" evidence="1">
    <location>
        <begin position="409"/>
        <end position="424"/>
    </location>
</feature>
<proteinExistence type="predicted"/>
<dbReference type="Pfam" id="PF03806">
    <property type="entry name" value="ABG_transport"/>
    <property type="match status" value="1"/>
</dbReference>
<gene>
    <name evidence="2" type="ORF">HMPREF1705_03599</name>
</gene>
<feature type="transmembrane region" description="Helical" evidence="1">
    <location>
        <begin position="380"/>
        <end position="402"/>
    </location>
</feature>
<feature type="transmembrane region" description="Helical" evidence="1">
    <location>
        <begin position="299"/>
        <end position="319"/>
    </location>
</feature>
<keyword evidence="1" id="KW-0812">Transmembrane</keyword>
<dbReference type="InterPro" id="IPR004697">
    <property type="entry name" value="AbgT"/>
</dbReference>
<keyword evidence="3" id="KW-1185">Reference proteome</keyword>
<dbReference type="GO" id="GO:0015558">
    <property type="term" value="F:secondary active p-aminobenzoyl-glutamate transmembrane transporter activity"/>
    <property type="evidence" value="ECO:0007669"/>
    <property type="project" value="InterPro"/>
</dbReference>
<dbReference type="eggNOG" id="COG2978">
    <property type="taxonomic scope" value="Bacteria"/>
</dbReference>
<keyword evidence="1" id="KW-0472">Membrane</keyword>